<feature type="region of interest" description="Disordered" evidence="1">
    <location>
        <begin position="1"/>
        <end position="22"/>
    </location>
</feature>
<evidence type="ECO:0000259" key="4">
    <source>
        <dbReference type="Pfam" id="PF10337"/>
    </source>
</evidence>
<feature type="transmembrane region" description="Helical" evidence="2">
    <location>
        <begin position="758"/>
        <end position="779"/>
    </location>
</feature>
<organism evidence="5 6">
    <name type="scientific">Dacryopinax primogenitus (strain DJM 731)</name>
    <name type="common">Brown rot fungus</name>
    <dbReference type="NCBI Taxonomy" id="1858805"/>
    <lineage>
        <taxon>Eukaryota</taxon>
        <taxon>Fungi</taxon>
        <taxon>Dikarya</taxon>
        <taxon>Basidiomycota</taxon>
        <taxon>Agaricomycotina</taxon>
        <taxon>Dacrymycetes</taxon>
        <taxon>Dacrymycetales</taxon>
        <taxon>Dacrymycetaceae</taxon>
        <taxon>Dacryopinax</taxon>
    </lineage>
</organism>
<dbReference type="InterPro" id="IPR018823">
    <property type="entry name" value="ArAE_2_N"/>
</dbReference>
<protein>
    <recommendedName>
        <fullName evidence="7">ER transporter 6TM N-terminal domain-containing protein</fullName>
    </recommendedName>
</protein>
<dbReference type="Pfam" id="PF10334">
    <property type="entry name" value="BRE4"/>
    <property type="match status" value="1"/>
</dbReference>
<dbReference type="RefSeq" id="XP_040628546.1">
    <property type="nucleotide sequence ID" value="XM_040770256.1"/>
</dbReference>
<evidence type="ECO:0000259" key="3">
    <source>
        <dbReference type="Pfam" id="PF10334"/>
    </source>
</evidence>
<feature type="domain" description="Putative ER transporter 6TM N-terminal" evidence="4">
    <location>
        <begin position="31"/>
        <end position="483"/>
    </location>
</feature>
<feature type="transmembrane region" description="Helical" evidence="2">
    <location>
        <begin position="188"/>
        <end position="208"/>
    </location>
</feature>
<keyword evidence="6" id="KW-1185">Reference proteome</keyword>
<dbReference type="GeneID" id="63685318"/>
<dbReference type="Proteomes" id="UP000030653">
    <property type="component" value="Unassembled WGS sequence"/>
</dbReference>
<dbReference type="AlphaFoldDB" id="M5FYR0"/>
<feature type="region of interest" description="Disordered" evidence="1">
    <location>
        <begin position="350"/>
        <end position="411"/>
    </location>
</feature>
<accession>M5FYR0</accession>
<feature type="transmembrane region" description="Helical" evidence="2">
    <location>
        <begin position="786"/>
        <end position="805"/>
    </location>
</feature>
<feature type="transmembrane region" description="Helical" evidence="2">
    <location>
        <begin position="214"/>
        <end position="239"/>
    </location>
</feature>
<proteinExistence type="predicted"/>
<gene>
    <name evidence="5" type="ORF">DACRYDRAFT_116734</name>
</gene>
<dbReference type="Pfam" id="PF10337">
    <property type="entry name" value="ArAE_2_N"/>
    <property type="match status" value="1"/>
</dbReference>
<keyword evidence="2" id="KW-1133">Transmembrane helix</keyword>
<dbReference type="PANTHER" id="PTHR37994:SF3">
    <property type="entry name" value="ER TRANSPORTER 6TM N-TERMINAL DOMAIN-CONTAINING PROTEIN"/>
    <property type="match status" value="1"/>
</dbReference>
<feature type="transmembrane region" description="Helical" evidence="2">
    <location>
        <begin position="681"/>
        <end position="703"/>
    </location>
</feature>
<feature type="compositionally biased region" description="Acidic residues" evidence="1">
    <location>
        <begin position="629"/>
        <end position="638"/>
    </location>
</feature>
<reference evidence="5 6" key="1">
    <citation type="journal article" date="2012" name="Science">
        <title>The Paleozoic origin of enzymatic lignin decomposition reconstructed from 31 fungal genomes.</title>
        <authorList>
            <person name="Floudas D."/>
            <person name="Binder M."/>
            <person name="Riley R."/>
            <person name="Barry K."/>
            <person name="Blanchette R.A."/>
            <person name="Henrissat B."/>
            <person name="Martinez A.T."/>
            <person name="Otillar R."/>
            <person name="Spatafora J.W."/>
            <person name="Yadav J.S."/>
            <person name="Aerts A."/>
            <person name="Benoit I."/>
            <person name="Boyd A."/>
            <person name="Carlson A."/>
            <person name="Copeland A."/>
            <person name="Coutinho P.M."/>
            <person name="de Vries R.P."/>
            <person name="Ferreira P."/>
            <person name="Findley K."/>
            <person name="Foster B."/>
            <person name="Gaskell J."/>
            <person name="Glotzer D."/>
            <person name="Gorecki P."/>
            <person name="Heitman J."/>
            <person name="Hesse C."/>
            <person name="Hori C."/>
            <person name="Igarashi K."/>
            <person name="Jurgens J.A."/>
            <person name="Kallen N."/>
            <person name="Kersten P."/>
            <person name="Kohler A."/>
            <person name="Kuees U."/>
            <person name="Kumar T.K.A."/>
            <person name="Kuo A."/>
            <person name="LaButti K."/>
            <person name="Larrondo L.F."/>
            <person name="Lindquist E."/>
            <person name="Ling A."/>
            <person name="Lombard V."/>
            <person name="Lucas S."/>
            <person name="Lundell T."/>
            <person name="Martin R."/>
            <person name="McLaughlin D.J."/>
            <person name="Morgenstern I."/>
            <person name="Morin E."/>
            <person name="Murat C."/>
            <person name="Nagy L.G."/>
            <person name="Nolan M."/>
            <person name="Ohm R.A."/>
            <person name="Patyshakuliyeva A."/>
            <person name="Rokas A."/>
            <person name="Ruiz-Duenas F.J."/>
            <person name="Sabat G."/>
            <person name="Salamov A."/>
            <person name="Samejima M."/>
            <person name="Schmutz J."/>
            <person name="Slot J.C."/>
            <person name="St John F."/>
            <person name="Stenlid J."/>
            <person name="Sun H."/>
            <person name="Sun S."/>
            <person name="Syed K."/>
            <person name="Tsang A."/>
            <person name="Wiebenga A."/>
            <person name="Young D."/>
            <person name="Pisabarro A."/>
            <person name="Eastwood D.C."/>
            <person name="Martin F."/>
            <person name="Cullen D."/>
            <person name="Grigoriev I.V."/>
            <person name="Hibbett D.S."/>
        </authorList>
    </citation>
    <scope>NUCLEOTIDE SEQUENCE [LARGE SCALE GENOMIC DNA]</scope>
    <source>
        <strain evidence="5 6">DJM-731 SS1</strain>
    </source>
</reference>
<dbReference type="OrthoDB" id="2274698at2759"/>
<dbReference type="InterPro" id="IPR018820">
    <property type="entry name" value="BRE4-related_DUF2421"/>
</dbReference>
<evidence type="ECO:0000313" key="6">
    <source>
        <dbReference type="Proteomes" id="UP000030653"/>
    </source>
</evidence>
<evidence type="ECO:0008006" key="7">
    <source>
        <dbReference type="Google" id="ProtNLM"/>
    </source>
</evidence>
<feature type="transmembrane region" description="Helical" evidence="2">
    <location>
        <begin position="47"/>
        <end position="63"/>
    </location>
</feature>
<dbReference type="OMA" id="GTYHWFI"/>
<dbReference type="EMBL" id="JH795864">
    <property type="protein sequence ID" value="EJU01649.1"/>
    <property type="molecule type" value="Genomic_DNA"/>
</dbReference>
<sequence>MATPAPPSPDPSKPSPSPSTPPKVPFLDRYLPDYLAHALRSPRSWKTFARCLVVFIVMMVLLVDEVSLRAMGQAGFFGLILSVMLPPNMAVGLFIMASFTLLLGMLLGWAWGCAAMAASLASRSQTLLASQYTTAQSLLVPNVAPDAQYQAFVFLGLFLDPGASAVFGVFFFFGTFALALMRAYVPRFTLVAIFGTIVLDVMCSYGPLFPSEQYTLASLFLLPTSIYVAVALCSILLIFPESMNHVWLSTLTDQILSPGLTILTCQSHLLSLRPSDPSWSQTRTSTGLLGRKMIESAQQLLGQTGMAELEVSRGRLGPGDLKVLAGKLMGLGSRTLGMMSFGFLVDEVTKSDPNSGDANGQEHDTSSSEPQPEPKQEASTTLQVPRPNPNPKSRSKRTSPNTSLPGTGAVTPLSAARFDALRAKVMRREKDHGHDLDNLVPLLLDASGELLAACERALKGRIDWLTYVNSTRWRGSKSLKEEEAMYDSGKLEAEAVRTALAGLRSDTRMRILEPFERFFDPATGELLPELKRSASERMFATHSLFLCFVFGTTLKAYAEILLDFTDATLELQRKRMRNRIWFPSGFGRIGRRIFARQGTEGTGLEIGVSPVVASTEEEDTTEEVNSVADTEEEDEDEELIRVPKPAPRDPDSSPPRTFLGRTYVRLTSVFRWFMRPQALFALRYSIVSICFFAFAVHPITVYFNYANRGLWALIMAQTGLGVYAGEQIASFIIRLSGTILGLLLGMVAWYIGAARGDGNPYGIVIMTSAIIAPLIFIRVTGPPQSVVIWLMTGTMIVFAVGYSWVDSHIPVLQNAGVGVFLAWRRAFLVIIGFACAFVVMVIPYPTSARQVVRKTLAGTMEELGTLLSVELDACIQSTHDTQTHWTKMKDKGIKIIGSRILKISQQLQSILPSMGAAKFEPTFKGPWPAEKYEKLFRAQWTVMQSIALLNAAMSNLDISWLHTLIHKTPFFNPNFMQDVNATIYIVARSLRHGYPVPASLTPLRERLIYHDRHATILGGREHVQSEVLSEELDASPGRVEGASIGLRSMTLSTLKDEQLVFHSTAIVGLAQLIRTVDEITDIVRELCGTTQVYPGIDVMRDEYLGMEEAAIRRMEKR</sequence>
<evidence type="ECO:0000256" key="2">
    <source>
        <dbReference type="SAM" id="Phobius"/>
    </source>
</evidence>
<dbReference type="HOGENOM" id="CLU_003918_1_0_1"/>
<keyword evidence="2" id="KW-0472">Membrane</keyword>
<dbReference type="STRING" id="1858805.M5FYR0"/>
<feature type="region of interest" description="Disordered" evidence="1">
    <location>
        <begin position="611"/>
        <end position="655"/>
    </location>
</feature>
<feature type="domain" description="DUF2421" evidence="3">
    <location>
        <begin position="843"/>
        <end position="1088"/>
    </location>
</feature>
<evidence type="ECO:0000256" key="1">
    <source>
        <dbReference type="SAM" id="MobiDB-lite"/>
    </source>
</evidence>
<feature type="transmembrane region" description="Helical" evidence="2">
    <location>
        <begin position="709"/>
        <end position="725"/>
    </location>
</feature>
<feature type="compositionally biased region" description="Basic and acidic residues" evidence="1">
    <location>
        <begin position="360"/>
        <end position="376"/>
    </location>
</feature>
<name>M5FYR0_DACPD</name>
<keyword evidence="2" id="KW-0812">Transmembrane</keyword>
<feature type="transmembrane region" description="Helical" evidence="2">
    <location>
        <begin position="825"/>
        <end position="844"/>
    </location>
</feature>
<dbReference type="PANTHER" id="PTHR37994">
    <property type="entry name" value="ARAE_2_N DOMAIN-CONTAINING PROTEIN-RELATED"/>
    <property type="match status" value="1"/>
</dbReference>
<feature type="transmembrane region" description="Helical" evidence="2">
    <location>
        <begin position="162"/>
        <end position="181"/>
    </location>
</feature>
<feature type="transmembrane region" description="Helical" evidence="2">
    <location>
        <begin position="732"/>
        <end position="752"/>
    </location>
</feature>
<evidence type="ECO:0000313" key="5">
    <source>
        <dbReference type="EMBL" id="EJU01649.1"/>
    </source>
</evidence>